<gene>
    <name evidence="6" type="ORF">C1645_828756</name>
</gene>
<feature type="region of interest" description="Disordered" evidence="4">
    <location>
        <begin position="490"/>
        <end position="513"/>
    </location>
</feature>
<dbReference type="InterPro" id="IPR036971">
    <property type="entry name" value="PDEase_catalytic_dom_sf"/>
</dbReference>
<dbReference type="PROSITE" id="PS51845">
    <property type="entry name" value="PDEASE_I_2"/>
    <property type="match status" value="1"/>
</dbReference>
<dbReference type="Gene3D" id="1.10.1300.10">
    <property type="entry name" value="3'5'-cyclic nucleotide phosphodiesterase, catalytic domain"/>
    <property type="match status" value="1"/>
</dbReference>
<name>A0A397SKR1_9GLOM</name>
<proteinExistence type="inferred from homology"/>
<dbReference type="InterPro" id="IPR002073">
    <property type="entry name" value="PDEase_catalytic_dom"/>
</dbReference>
<feature type="compositionally biased region" description="Basic and acidic residues" evidence="4">
    <location>
        <begin position="445"/>
        <end position="456"/>
    </location>
</feature>
<dbReference type="EMBL" id="QKYT01000344">
    <property type="protein sequence ID" value="RIA86790.1"/>
    <property type="molecule type" value="Genomic_DNA"/>
</dbReference>
<comment type="cofactor">
    <cofactor evidence="3">
        <name>a divalent metal cation</name>
        <dbReference type="ChEBI" id="CHEBI:60240"/>
    </cofactor>
    <text evidence="3">Binds 2 divalent metal cations per subunit. Site 1 may preferentially bind zinc ions, while site 2 has a preference for magnesium and/or manganese ions.</text>
</comment>
<evidence type="ECO:0000256" key="1">
    <source>
        <dbReference type="ARBA" id="ARBA00022723"/>
    </source>
</evidence>
<dbReference type="GO" id="GO:0046872">
    <property type="term" value="F:metal ion binding"/>
    <property type="evidence" value="ECO:0007669"/>
    <property type="project" value="UniProtKB-KW"/>
</dbReference>
<dbReference type="PANTHER" id="PTHR11347">
    <property type="entry name" value="CYCLIC NUCLEOTIDE PHOSPHODIESTERASE"/>
    <property type="match status" value="1"/>
</dbReference>
<reference evidence="6 7" key="1">
    <citation type="submission" date="2018-06" db="EMBL/GenBank/DDBJ databases">
        <title>Comparative genomics reveals the genomic features of Rhizophagus irregularis, R. cerebriforme, R. diaphanum and Gigaspora rosea, and their symbiotic lifestyle signature.</title>
        <authorList>
            <person name="Morin E."/>
            <person name="San Clemente H."/>
            <person name="Chen E.C.H."/>
            <person name="De La Providencia I."/>
            <person name="Hainaut M."/>
            <person name="Kuo A."/>
            <person name="Kohler A."/>
            <person name="Murat C."/>
            <person name="Tang N."/>
            <person name="Roy S."/>
            <person name="Loubradou J."/>
            <person name="Henrissat B."/>
            <person name="Grigoriev I.V."/>
            <person name="Corradi N."/>
            <person name="Roux C."/>
            <person name="Martin F.M."/>
        </authorList>
    </citation>
    <scope>NUCLEOTIDE SEQUENCE [LARGE SCALE GENOMIC DNA]</scope>
    <source>
        <strain evidence="6 7">DAOM 227022</strain>
    </source>
</reference>
<evidence type="ECO:0000256" key="3">
    <source>
        <dbReference type="RuleBase" id="RU363067"/>
    </source>
</evidence>
<keyword evidence="2 3" id="KW-0378">Hydrolase</keyword>
<keyword evidence="7" id="KW-1185">Reference proteome</keyword>
<dbReference type="SMART" id="SM00471">
    <property type="entry name" value="HDc"/>
    <property type="match status" value="1"/>
</dbReference>
<evidence type="ECO:0000256" key="2">
    <source>
        <dbReference type="ARBA" id="ARBA00022801"/>
    </source>
</evidence>
<evidence type="ECO:0000259" key="5">
    <source>
        <dbReference type="PROSITE" id="PS51845"/>
    </source>
</evidence>
<dbReference type="GO" id="GO:0007165">
    <property type="term" value="P:signal transduction"/>
    <property type="evidence" value="ECO:0007669"/>
    <property type="project" value="InterPro"/>
</dbReference>
<dbReference type="Proteomes" id="UP000265703">
    <property type="component" value="Unassembled WGS sequence"/>
</dbReference>
<dbReference type="OrthoDB" id="546632at2759"/>
<comment type="caution">
    <text evidence="6">The sequence shown here is derived from an EMBL/GenBank/DDBJ whole genome shotgun (WGS) entry which is preliminary data.</text>
</comment>
<evidence type="ECO:0000313" key="6">
    <source>
        <dbReference type="EMBL" id="RIA86790.1"/>
    </source>
</evidence>
<feature type="region of interest" description="Disordered" evidence="4">
    <location>
        <begin position="445"/>
        <end position="470"/>
    </location>
</feature>
<dbReference type="SUPFAM" id="SSF109604">
    <property type="entry name" value="HD-domain/PDEase-like"/>
    <property type="match status" value="1"/>
</dbReference>
<dbReference type="PROSITE" id="PS00126">
    <property type="entry name" value="PDEASE_I_1"/>
    <property type="match status" value="1"/>
</dbReference>
<feature type="compositionally biased region" description="Basic and acidic residues" evidence="4">
    <location>
        <begin position="504"/>
        <end position="513"/>
    </location>
</feature>
<dbReference type="STRING" id="658196.A0A397SKR1"/>
<dbReference type="AlphaFoldDB" id="A0A397SKR1"/>
<evidence type="ECO:0000256" key="4">
    <source>
        <dbReference type="SAM" id="MobiDB-lite"/>
    </source>
</evidence>
<dbReference type="Pfam" id="PF00233">
    <property type="entry name" value="PDEase_I"/>
    <property type="match status" value="1"/>
</dbReference>
<protein>
    <recommendedName>
        <fullName evidence="3">Phosphodiesterase</fullName>
        <ecNumber evidence="3">3.1.4.-</ecNumber>
    </recommendedName>
</protein>
<dbReference type="GO" id="GO:0004114">
    <property type="term" value="F:3',5'-cyclic-nucleotide phosphodiesterase activity"/>
    <property type="evidence" value="ECO:0007669"/>
    <property type="project" value="InterPro"/>
</dbReference>
<dbReference type="CDD" id="cd00077">
    <property type="entry name" value="HDc"/>
    <property type="match status" value="1"/>
</dbReference>
<sequence>MLECLNKGAVDYLLKPIRSEVAKTIFLHIHRSNTSGMRSPRSNSLIEYPSPIIRGYSNYEERLDEIFAKDKWLTDTIIQYYIPPSSLLDIPRSPRLNSASEIERTNDLKKKLAEWEFDSHKLSEGDLMRCVVIIFEHAMELDELRELNVSTDILHRFLFAIRQAYHDSNPYHNFTHAVDVLQAIFFFLCKMNLLPTLFSAGYNKRRGKSCNNQQRCRPNDLLRDSDVFALLLASIGHDVGHPGVNNDFLIQSQTPLAQLYNDKSVLESFHAMTLFNLMQKYGFKIYDNKPPCDSNYSEFRKIVVNAILATDMQLHNNYVKDIKEQILRFESLDFNPSPQKLLEEKNIIVGALIKCADISNTARPYHIAKSWSNVLLQEFTCQGDLEKKLGLPVAPNNDRNRVSQPDSQIGFIDFCAMPLFKSVSELIPEIGFTIDYLEVNRRTWNDKKDTDGDNRSLRHNSSGNDSGVIVSLDSRQNSPIAVPAARTLPYLRPMNLPDGPGSEAHSDDCGKSLNRDDILSTAEASDAPLTQQIGGRSRRRSLWSFFTKNKLKAIINSNNNNVVDNNSDYHNNESTSSSVICCSIQ</sequence>
<keyword evidence="1 3" id="KW-0479">Metal-binding</keyword>
<dbReference type="EC" id="3.1.4.-" evidence="3"/>
<feature type="domain" description="PDEase" evidence="5">
    <location>
        <begin position="91"/>
        <end position="451"/>
    </location>
</feature>
<organism evidence="6 7">
    <name type="scientific">Glomus cerebriforme</name>
    <dbReference type="NCBI Taxonomy" id="658196"/>
    <lineage>
        <taxon>Eukaryota</taxon>
        <taxon>Fungi</taxon>
        <taxon>Fungi incertae sedis</taxon>
        <taxon>Mucoromycota</taxon>
        <taxon>Glomeromycotina</taxon>
        <taxon>Glomeromycetes</taxon>
        <taxon>Glomerales</taxon>
        <taxon>Glomeraceae</taxon>
        <taxon>Glomus</taxon>
    </lineage>
</organism>
<comment type="similarity">
    <text evidence="3">Belongs to the cyclic nucleotide phosphodiesterase family.</text>
</comment>
<evidence type="ECO:0000313" key="7">
    <source>
        <dbReference type="Proteomes" id="UP000265703"/>
    </source>
</evidence>
<dbReference type="InterPro" id="IPR023174">
    <property type="entry name" value="PDEase_CS"/>
</dbReference>
<dbReference type="InterPro" id="IPR003607">
    <property type="entry name" value="HD/PDEase_dom"/>
</dbReference>
<accession>A0A397SKR1</accession>